<proteinExistence type="predicted"/>
<feature type="coiled-coil region" evidence="1">
    <location>
        <begin position="35"/>
        <end position="120"/>
    </location>
</feature>
<dbReference type="Proteomes" id="UP000007875">
    <property type="component" value="Unassembled WGS sequence"/>
</dbReference>
<reference evidence="2" key="3">
    <citation type="submission" date="2025-09" db="UniProtKB">
        <authorList>
            <consortium name="Ensembl"/>
        </authorList>
    </citation>
    <scope>IDENTIFICATION</scope>
</reference>
<dbReference type="GeneTree" id="ENSGT00940000160597"/>
<evidence type="ECO:0000313" key="2">
    <source>
        <dbReference type="Ensembl" id="ENSCSAVP00000017517.1"/>
    </source>
</evidence>
<reference evidence="3" key="1">
    <citation type="submission" date="2003-08" db="EMBL/GenBank/DDBJ databases">
        <authorList>
            <person name="Birren B."/>
            <person name="Nusbaum C."/>
            <person name="Abebe A."/>
            <person name="Abouelleil A."/>
            <person name="Adekoya E."/>
            <person name="Ait-zahra M."/>
            <person name="Allen N."/>
            <person name="Allen T."/>
            <person name="An P."/>
            <person name="Anderson M."/>
            <person name="Anderson S."/>
            <person name="Arachchi H."/>
            <person name="Armbruster J."/>
            <person name="Bachantsang P."/>
            <person name="Baldwin J."/>
            <person name="Barry A."/>
            <person name="Bayul T."/>
            <person name="Blitshsteyn B."/>
            <person name="Bloom T."/>
            <person name="Blye J."/>
            <person name="Boguslavskiy L."/>
            <person name="Borowsky M."/>
            <person name="Boukhgalter B."/>
            <person name="Brunache A."/>
            <person name="Butler J."/>
            <person name="Calixte N."/>
            <person name="Calvo S."/>
            <person name="Camarata J."/>
            <person name="Campo K."/>
            <person name="Chang J."/>
            <person name="Cheshatsang Y."/>
            <person name="Citroen M."/>
            <person name="Collymore A."/>
            <person name="Considine T."/>
            <person name="Cook A."/>
            <person name="Cooke P."/>
            <person name="Corum B."/>
            <person name="Cuomo C."/>
            <person name="David R."/>
            <person name="Dawoe T."/>
            <person name="Degray S."/>
            <person name="Dodge S."/>
            <person name="Dooley K."/>
            <person name="Dorje P."/>
            <person name="Dorjee K."/>
            <person name="Dorris L."/>
            <person name="Duffey N."/>
            <person name="Dupes A."/>
            <person name="Elkins T."/>
            <person name="Engels R."/>
            <person name="Erickson J."/>
            <person name="Farina A."/>
            <person name="Faro S."/>
            <person name="Ferreira P."/>
            <person name="Fischer H."/>
            <person name="Fitzgerald M."/>
            <person name="Foley K."/>
            <person name="Gage D."/>
            <person name="Galagan J."/>
            <person name="Gearin G."/>
            <person name="Gnerre S."/>
            <person name="Gnirke A."/>
            <person name="Goyette A."/>
            <person name="Graham J."/>
            <person name="Grandbois E."/>
            <person name="Gyaltsen K."/>
            <person name="Hafez N."/>
            <person name="Hagopian D."/>
            <person name="Hagos B."/>
            <person name="Hall J."/>
            <person name="Hatcher B."/>
            <person name="Heller A."/>
            <person name="Higgins H."/>
            <person name="Honan T."/>
            <person name="Horn A."/>
            <person name="Houde N."/>
            <person name="Hughes L."/>
            <person name="Hulme W."/>
            <person name="Husby E."/>
            <person name="Iliev I."/>
            <person name="Jaffe D."/>
            <person name="Jones C."/>
            <person name="Kamal M."/>
            <person name="Kamat A."/>
            <person name="Kamvysselis M."/>
            <person name="Karlsson E."/>
            <person name="Kells C."/>
            <person name="Kieu A."/>
            <person name="Kisner P."/>
            <person name="Kodira C."/>
            <person name="Kulbokas E."/>
            <person name="Labutti K."/>
            <person name="Lama D."/>
            <person name="Landers T."/>
            <person name="Leger J."/>
            <person name="Levine S."/>
            <person name="Lewis D."/>
            <person name="Lewis T."/>
            <person name="Lindblad-toh K."/>
            <person name="Liu X."/>
            <person name="Lokyitsang T."/>
            <person name="Lokyitsang Y."/>
            <person name="Lucien O."/>
            <person name="Lui A."/>
            <person name="Ma L.J."/>
            <person name="Mabbitt R."/>
            <person name="Macdonald J."/>
            <person name="Maclean C."/>
            <person name="Major J."/>
            <person name="Manning J."/>
            <person name="Marabella R."/>
            <person name="Maru K."/>
            <person name="Matthews C."/>
            <person name="Mauceli E."/>
            <person name="Mccarthy M."/>
            <person name="Mcdonough S."/>
            <person name="Mcghee T."/>
            <person name="Meldrim J."/>
            <person name="Meneus L."/>
            <person name="Mesirov J."/>
            <person name="Mihalev A."/>
            <person name="Mihova T."/>
            <person name="Mikkelsen T."/>
            <person name="Mlenga V."/>
            <person name="Moru K."/>
            <person name="Mozes J."/>
            <person name="Mulrain L."/>
            <person name="Munson G."/>
            <person name="Naylor J."/>
            <person name="Newes C."/>
            <person name="Nguyen C."/>
            <person name="Nguyen N."/>
            <person name="Nguyen T."/>
            <person name="Nicol R."/>
            <person name="Nielsen C."/>
            <person name="Nizzari M."/>
            <person name="Norbu C."/>
            <person name="Norbu N."/>
            <person name="O'donnell P."/>
            <person name="Okoawo O."/>
            <person name="O'leary S."/>
            <person name="Omotosho B."/>
            <person name="O'neill K."/>
            <person name="Osman S."/>
            <person name="Parker S."/>
            <person name="Perrin D."/>
            <person name="Phunkhang P."/>
            <person name="Piqani B."/>
            <person name="Purcell S."/>
            <person name="Rachupka T."/>
            <person name="Ramasamy U."/>
            <person name="Rameau R."/>
            <person name="Ray V."/>
            <person name="Raymond C."/>
            <person name="Retta R."/>
            <person name="Richardson S."/>
            <person name="Rise C."/>
            <person name="Rodriguez J."/>
            <person name="Rogers J."/>
            <person name="Rogov P."/>
            <person name="Rutman M."/>
            <person name="Schupbach R."/>
            <person name="Seaman C."/>
            <person name="Settipalli S."/>
            <person name="Sharpe T."/>
            <person name="Sheridan J."/>
            <person name="Sherpa N."/>
            <person name="Shi J."/>
            <person name="Smirnov S."/>
            <person name="Smith C."/>
            <person name="Sougnez C."/>
            <person name="Spencer B."/>
            <person name="Stalker J."/>
            <person name="Stange-thomann N."/>
            <person name="Stavropoulos S."/>
            <person name="Stetson K."/>
            <person name="Stone C."/>
            <person name="Stone S."/>
            <person name="Stubbs M."/>
            <person name="Talamas J."/>
            <person name="Tchuinga P."/>
            <person name="Tenzing P."/>
            <person name="Tesfaye S."/>
            <person name="Theodore J."/>
            <person name="Thoulutsang Y."/>
            <person name="Topham K."/>
            <person name="Towey S."/>
            <person name="Tsamla T."/>
            <person name="Tsomo N."/>
            <person name="Vallee D."/>
            <person name="Vassiliev H."/>
            <person name="Venkataraman V."/>
            <person name="Vinson J."/>
            <person name="Vo A."/>
            <person name="Wade C."/>
            <person name="Wang S."/>
            <person name="Wangchuk T."/>
            <person name="Wangdi T."/>
            <person name="Whittaker C."/>
            <person name="Wilkinson J."/>
            <person name="Wu Y."/>
            <person name="Wyman D."/>
            <person name="Yadav S."/>
            <person name="Yang S."/>
            <person name="Yang X."/>
            <person name="Yeager S."/>
            <person name="Yee E."/>
            <person name="Young G."/>
            <person name="Zainoun J."/>
            <person name="Zembeck L."/>
            <person name="Zimmer A."/>
            <person name="Zody M."/>
            <person name="Lander E."/>
        </authorList>
    </citation>
    <scope>NUCLEOTIDE SEQUENCE [LARGE SCALE GENOMIC DNA]</scope>
</reference>
<evidence type="ECO:0000313" key="3">
    <source>
        <dbReference type="Proteomes" id="UP000007875"/>
    </source>
</evidence>
<dbReference type="HOGENOM" id="CLU_764037_0_0_1"/>
<dbReference type="AlphaFoldDB" id="H2ZIV1"/>
<evidence type="ECO:0000256" key="1">
    <source>
        <dbReference type="SAM" id="Coils"/>
    </source>
</evidence>
<name>H2ZIV1_CIOSA</name>
<accession>H2ZIV1</accession>
<keyword evidence="3" id="KW-1185">Reference proteome</keyword>
<keyword evidence="1" id="KW-0175">Coiled coil</keyword>
<sequence>MEKEKQITVLQKDISSLREHLEFDANEKEIMFEEAHEKESAIEKYKQDVEQYKTDIDKLQSELQQAQFAGATADQVKVIENLQKDLQSYEETTREAKHRYNDASQKLSVALEERNEFEKTSELQSSKIARLQSDLDSYMAMSAVSGKSTFKTHELNRSVVAESPENVLSKAEVEELQSEMAQITEKLELLQQELDTKTAENENLMLQLTDEKVENDIQSQANASKDKEVSELKEELDNAQTILNQLQQEKDQLVHSETLLKDCAEQNKSEVSKLQELLEERENNIQSLNEELQQICKEKESMESAIEKMREDNQVMQNLVDTQNDKEEEEKLNSQLLTMDVAIGEKEKQISALEEQIKLLTDE</sequence>
<protein>
    <submittedName>
        <fullName evidence="2">Uncharacterized protein</fullName>
    </submittedName>
</protein>
<reference evidence="2" key="2">
    <citation type="submission" date="2025-08" db="UniProtKB">
        <authorList>
            <consortium name="Ensembl"/>
        </authorList>
    </citation>
    <scope>IDENTIFICATION</scope>
</reference>
<feature type="coiled-coil region" evidence="1">
    <location>
        <begin position="166"/>
        <end position="363"/>
    </location>
</feature>
<organism evidence="2 3">
    <name type="scientific">Ciona savignyi</name>
    <name type="common">Pacific transparent sea squirt</name>
    <dbReference type="NCBI Taxonomy" id="51511"/>
    <lineage>
        <taxon>Eukaryota</taxon>
        <taxon>Metazoa</taxon>
        <taxon>Chordata</taxon>
        <taxon>Tunicata</taxon>
        <taxon>Ascidiacea</taxon>
        <taxon>Phlebobranchia</taxon>
        <taxon>Cionidae</taxon>
        <taxon>Ciona</taxon>
    </lineage>
</organism>
<dbReference type="Ensembl" id="ENSCSAVT00000017708.1">
    <property type="protein sequence ID" value="ENSCSAVP00000017517.1"/>
    <property type="gene ID" value="ENSCSAVG00000010314.1"/>
</dbReference>